<accession>A0ACA9UCG4</accession>
<organism evidence="1 2">
    <name type="scientific">Clonostachys rosea f. rosea IK726</name>
    <dbReference type="NCBI Taxonomy" id="1349383"/>
    <lineage>
        <taxon>Eukaryota</taxon>
        <taxon>Fungi</taxon>
        <taxon>Dikarya</taxon>
        <taxon>Ascomycota</taxon>
        <taxon>Pezizomycotina</taxon>
        <taxon>Sordariomycetes</taxon>
        <taxon>Hypocreomycetidae</taxon>
        <taxon>Hypocreales</taxon>
        <taxon>Bionectriaceae</taxon>
        <taxon>Clonostachys</taxon>
    </lineage>
</organism>
<dbReference type="Proteomes" id="UP000836387">
    <property type="component" value="Unassembled WGS sequence"/>
</dbReference>
<dbReference type="EMBL" id="CADEHS020000188">
    <property type="protein sequence ID" value="CAG9950744.1"/>
    <property type="molecule type" value="Genomic_DNA"/>
</dbReference>
<gene>
    <name evidence="1" type="ORF">CRV2_00017009</name>
</gene>
<protein>
    <submittedName>
        <fullName evidence="1">Uncharacterized protein</fullName>
    </submittedName>
</protein>
<evidence type="ECO:0000313" key="1">
    <source>
        <dbReference type="EMBL" id="CAG9950744.1"/>
    </source>
</evidence>
<evidence type="ECO:0000313" key="2">
    <source>
        <dbReference type="Proteomes" id="UP000836387"/>
    </source>
</evidence>
<reference evidence="1" key="2">
    <citation type="submission" date="2021-10" db="EMBL/GenBank/DDBJ databases">
        <authorList>
            <person name="Piombo E."/>
        </authorList>
    </citation>
    <scope>NUCLEOTIDE SEQUENCE</scope>
</reference>
<name>A0ACA9UCG4_BIOOC</name>
<proteinExistence type="predicted"/>
<comment type="caution">
    <text evidence="1">The sequence shown here is derived from an EMBL/GenBank/DDBJ whole genome shotgun (WGS) entry which is preliminary data.</text>
</comment>
<keyword evidence="2" id="KW-1185">Reference proteome</keyword>
<sequence length="114" mass="12217">MWGVFFASGLFHVAIDVSSGIDAKHSGAIPFFLIQPVGLIVEDLVNTIASSLGRNPGRTPSITERFIGAVWFGLWMAWTAPAYLYPVLNSKGPDDAGVVPISVIRLFSSLVAVK</sequence>
<reference evidence="1" key="1">
    <citation type="submission" date="2020-04" db="EMBL/GenBank/DDBJ databases">
        <authorList>
            <person name="Broberg M."/>
        </authorList>
    </citation>
    <scope>NUCLEOTIDE SEQUENCE</scope>
</reference>